<evidence type="ECO:0000259" key="1">
    <source>
        <dbReference type="Pfam" id="PF09848"/>
    </source>
</evidence>
<sequence>MIVYQANKNKFLDDHDNRDIENVISTKYLQQTGRYAPEAEFRSWKNSLGEMAKVLRDPGIPGDVGVGVEFGIPQTSKRIDFILSGRTDDGPNLIIVELKQWSEAKLTEKDGLIIARRGGPSAEREGAHPCYQAWSYAALLEGFNEAVYKRSVVLSPCAYLHNYVQDGIIDHPAYYGDYIRKAPLFLKGEVERQRLRNFIKQHVKYGDNAELIFEIENGRIRPSKMLVDSLVGMMKGNREFVLIDDQKVAFENAVLLATRASEEKKQVAIIQGGPGTGKSVIAVNLLAHLSKLGLVSKYVSKNAAPRAVFKAKLTGTFKQTVIGNLFSGSGSFFETEVNAFDALIVDEAHRLNEKSGLYGNLGENQIKEIIQGSKCTIFFVDDDQIVTLSDIGHTAALENWAHSLGAEVTHLQLASQFRCGGSDGYMAWLDNTLGIRETANSMLEPNEFDFRVVDSPNELHQLIAERNAVNNKSRVVAGYCWDWVSKKNPDQFDVVIPEHGYAKRWNLDKDGSLWIMAPNSIEEVGCIHTCQGLELDYIGVIIGPDLVARDGKLITVPKARSNKDRSIRGWKKKMEVDPEGTQGRVDRIIRNTYKTLMTRGMKGAYIYCVDDETLNYFRTALSAPV</sequence>
<comment type="caution">
    <text evidence="2">The sequence shown here is derived from an EMBL/GenBank/DDBJ whole genome shotgun (WGS) entry which is preliminary data.</text>
</comment>
<organism evidence="2 3">
    <name type="scientific">Rhodanobacter glycinis</name>
    <dbReference type="NCBI Taxonomy" id="582702"/>
    <lineage>
        <taxon>Bacteria</taxon>
        <taxon>Pseudomonadati</taxon>
        <taxon>Pseudomonadota</taxon>
        <taxon>Gammaproteobacteria</taxon>
        <taxon>Lysobacterales</taxon>
        <taxon>Rhodanobacteraceae</taxon>
        <taxon>Rhodanobacter</taxon>
    </lineage>
</organism>
<proteinExistence type="predicted"/>
<evidence type="ECO:0000313" key="2">
    <source>
        <dbReference type="EMBL" id="TPG10274.1"/>
    </source>
</evidence>
<dbReference type="AlphaFoldDB" id="A0A502FNW3"/>
<dbReference type="EMBL" id="RCZO01000003">
    <property type="protein sequence ID" value="TPG10274.1"/>
    <property type="molecule type" value="Genomic_DNA"/>
</dbReference>
<keyword evidence="3" id="KW-1185">Reference proteome</keyword>
<dbReference type="Pfam" id="PF09848">
    <property type="entry name" value="SLFN-g3_helicase"/>
    <property type="match status" value="1"/>
</dbReference>
<feature type="domain" description="Schlafen group 3-like DNA/RNA helicase" evidence="1">
    <location>
        <begin position="265"/>
        <end position="610"/>
    </location>
</feature>
<dbReference type="RefSeq" id="WP_140651211.1">
    <property type="nucleotide sequence ID" value="NZ_RCZB01000001.1"/>
</dbReference>
<dbReference type="Gene3D" id="3.40.50.300">
    <property type="entry name" value="P-loop containing nucleotide triphosphate hydrolases"/>
    <property type="match status" value="1"/>
</dbReference>
<dbReference type="OrthoDB" id="3193269at2"/>
<evidence type="ECO:0000313" key="3">
    <source>
        <dbReference type="Proteomes" id="UP000319486"/>
    </source>
</evidence>
<dbReference type="Proteomes" id="UP000319486">
    <property type="component" value="Unassembled WGS sequence"/>
</dbReference>
<protein>
    <submittedName>
        <fullName evidence="2">DUF2075 domain-containing protein</fullName>
    </submittedName>
</protein>
<dbReference type="InterPro" id="IPR027417">
    <property type="entry name" value="P-loop_NTPase"/>
</dbReference>
<dbReference type="InterPro" id="IPR018647">
    <property type="entry name" value="SLFN_3-like_DNA/RNA_helicase"/>
</dbReference>
<reference evidence="2 3" key="1">
    <citation type="journal article" date="2019" name="Environ. Microbiol.">
        <title>Species interactions and distinct microbial communities in high Arctic permafrost affected cryosols are associated with the CH4 and CO2 gas fluxes.</title>
        <authorList>
            <person name="Altshuler I."/>
            <person name="Hamel J."/>
            <person name="Turney S."/>
            <person name="Magnuson E."/>
            <person name="Levesque R."/>
            <person name="Greer C."/>
            <person name="Whyte L.G."/>
        </authorList>
    </citation>
    <scope>NUCLEOTIDE SEQUENCE [LARGE SCALE GENOMIC DNA]</scope>
    <source>
        <strain evidence="2 3">S13Y</strain>
    </source>
</reference>
<accession>A0A502FNW3</accession>
<name>A0A502FNW3_9GAMM</name>
<gene>
    <name evidence="2" type="ORF">EAH88_07955</name>
</gene>
<dbReference type="SUPFAM" id="SSF52540">
    <property type="entry name" value="P-loop containing nucleoside triphosphate hydrolases"/>
    <property type="match status" value="1"/>
</dbReference>